<keyword evidence="2" id="KW-1185">Reference proteome</keyword>
<dbReference type="EMBL" id="CP002408">
    <property type="protein sequence ID" value="AFU59542.1"/>
    <property type="molecule type" value="Genomic_DNA"/>
</dbReference>
<dbReference type="OrthoDB" id="376637at2157"/>
<evidence type="ECO:0000313" key="1">
    <source>
        <dbReference type="EMBL" id="AFU59542.1"/>
    </source>
</evidence>
<name>K0ILL1_NITGG</name>
<dbReference type="KEGG" id="nga:Ngar_c26200"/>
<gene>
    <name evidence="1" type="ordered locus">Ngar_c26200</name>
</gene>
<organism evidence="1 2">
    <name type="scientific">Nitrososphaera gargensis (strain Ga9.2)</name>
    <dbReference type="NCBI Taxonomy" id="1237085"/>
    <lineage>
        <taxon>Archaea</taxon>
        <taxon>Nitrososphaerota</taxon>
        <taxon>Nitrososphaeria</taxon>
        <taxon>Nitrososphaerales</taxon>
        <taxon>Nitrososphaeraceae</taxon>
        <taxon>Nitrososphaera</taxon>
    </lineage>
</organism>
<evidence type="ECO:0000313" key="2">
    <source>
        <dbReference type="Proteomes" id="UP000008037"/>
    </source>
</evidence>
<protein>
    <submittedName>
        <fullName evidence="1">Uncharacterized protein</fullName>
    </submittedName>
</protein>
<dbReference type="BioCyc" id="CNIT1237085:G1324-2620-MONOMER"/>
<dbReference type="AlphaFoldDB" id="K0ILL1"/>
<dbReference type="Proteomes" id="UP000008037">
    <property type="component" value="Chromosome"/>
</dbReference>
<dbReference type="STRING" id="1237085.Ngar_c26200"/>
<reference evidence="1 2" key="1">
    <citation type="journal article" date="2012" name="Environ. Microbiol.">
        <title>The genome of the ammonia-oxidizing Candidatus Nitrososphaera gargensis: insights into metabolic versatility and environmental adaptations.</title>
        <authorList>
            <person name="Spang A."/>
            <person name="Poehlein A."/>
            <person name="Offre P."/>
            <person name="Zumbragel S."/>
            <person name="Haider S."/>
            <person name="Rychlik N."/>
            <person name="Nowka B."/>
            <person name="Schmeisser C."/>
            <person name="Lebedeva E.V."/>
            <person name="Rattei T."/>
            <person name="Bohm C."/>
            <person name="Schmid M."/>
            <person name="Galushko A."/>
            <person name="Hatzenpichler R."/>
            <person name="Weinmaier T."/>
            <person name="Daniel R."/>
            <person name="Schleper C."/>
            <person name="Spieck E."/>
            <person name="Streit W."/>
            <person name="Wagner M."/>
        </authorList>
    </citation>
    <scope>NUCLEOTIDE SEQUENCE [LARGE SCALE GENOMIC DNA]</scope>
    <source>
        <strain evidence="2">Ga9.2</strain>
    </source>
</reference>
<dbReference type="RefSeq" id="WP_015020077.1">
    <property type="nucleotide sequence ID" value="NC_018719.1"/>
</dbReference>
<sequence length="123" mass="13937">MTEIEQKIKEAFGNIDNLTKFKKRNKLQASYIEYDKFSDSNLHEGYFCYNCIYWINQGGGKCMLVDNEGPDVLGKTSSVIAPHGCCSQYEPNYDKLHDTRTPTAGLNIDTEKNKEKVTTADVV</sequence>
<dbReference type="GeneID" id="13794639"/>
<dbReference type="HOGENOM" id="CLU_2010160_0_0_2"/>
<proteinExistence type="predicted"/>
<accession>K0ILL1</accession>
<dbReference type="InParanoid" id="K0ILL1"/>